<reference evidence="4" key="1">
    <citation type="submission" date="2025-08" db="UniProtKB">
        <authorList>
            <consortium name="RefSeq"/>
        </authorList>
    </citation>
    <scope>IDENTIFICATION</scope>
</reference>
<gene>
    <name evidence="4" type="primary">LOC136090120</name>
</gene>
<dbReference type="GeneID" id="136090120"/>
<dbReference type="PANTHER" id="PTHR31569:SF4">
    <property type="entry name" value="SWIM-TYPE DOMAIN-CONTAINING PROTEIN"/>
    <property type="match status" value="1"/>
</dbReference>
<evidence type="ECO:0000313" key="3">
    <source>
        <dbReference type="Proteomes" id="UP001652625"/>
    </source>
</evidence>
<keyword evidence="1" id="KW-0862">Zinc</keyword>
<dbReference type="PROSITE" id="PS50966">
    <property type="entry name" value="ZF_SWIM"/>
    <property type="match status" value="1"/>
</dbReference>
<dbReference type="InterPro" id="IPR007527">
    <property type="entry name" value="Znf_SWIM"/>
</dbReference>
<evidence type="ECO:0000256" key="1">
    <source>
        <dbReference type="PROSITE-ProRule" id="PRU00325"/>
    </source>
</evidence>
<dbReference type="Pfam" id="PF21056">
    <property type="entry name" value="ZSWIM1-3_RNaseH-like"/>
    <property type="match status" value="1"/>
</dbReference>
<proteinExistence type="predicted"/>
<keyword evidence="3" id="KW-1185">Reference proteome</keyword>
<sequence length="567" mass="65390">MLKIHGNKWLIHEHVQNETGKKITLKDLHNLASKEKGSTDIESLLAVFKNCDGADVDIKCNKSGVIQSIFFQDAEMKRFFSLYPELILMDATYKLTNLRMPLYIMLAVGPNGESEIVTIFVTASEDSITLSEVLETFKSRNEKWTETVTIFTDKDMAERDSIRTTFPNAVLLLCLFHVLRAMSREVTVLKMGISECQRIHALKSLQKMAYASSEIDFEKQRHDFIAKMPQSVVRYFENNWNNCVTEWVYCWQQQNLTFGQRTTNRLESVNRRFKAVLNLLNPLPLFFKDLITVIDCMRKERDHTFITAGERISVHAVLQNDVLKEFSQILTPYAQTFVARQFEEALGLNPVEENEHPTLEILGHQVLISEHRCQCIFFKSMALPCKHMFVARQVKHLPLFSYDGIGVRWLKAHAIENHRLFQHQNENLSHLGLGVVKERSLTQSKKFKKAYRLSQRLAQLVSESSNNEFEIRLNVLQNLAKVWEENKNIDVSILESLVDFLIETNLNHPAEIGKEILCDDIGKEMLCDGIKTFYPQNSPNSIDVDFKSNEIFNPIKINHMGVCNSLI</sequence>
<dbReference type="PANTHER" id="PTHR31569">
    <property type="entry name" value="SWIM-TYPE DOMAIN-CONTAINING PROTEIN"/>
    <property type="match status" value="1"/>
</dbReference>
<dbReference type="InterPro" id="IPR048324">
    <property type="entry name" value="ZSWIM1-3_RNaseH-like"/>
</dbReference>
<accession>A0ABM4DD17</accession>
<dbReference type="InterPro" id="IPR052579">
    <property type="entry name" value="Zinc_finger_SWIM"/>
</dbReference>
<dbReference type="RefSeq" id="XP_065672301.1">
    <property type="nucleotide sequence ID" value="XM_065816229.1"/>
</dbReference>
<feature type="domain" description="SWIM-type" evidence="2">
    <location>
        <begin position="364"/>
        <end position="396"/>
    </location>
</feature>
<organism evidence="3 4">
    <name type="scientific">Hydra vulgaris</name>
    <name type="common">Hydra</name>
    <name type="synonym">Hydra attenuata</name>
    <dbReference type="NCBI Taxonomy" id="6087"/>
    <lineage>
        <taxon>Eukaryota</taxon>
        <taxon>Metazoa</taxon>
        <taxon>Cnidaria</taxon>
        <taxon>Hydrozoa</taxon>
        <taxon>Hydroidolina</taxon>
        <taxon>Anthoathecata</taxon>
        <taxon>Aplanulata</taxon>
        <taxon>Hydridae</taxon>
        <taxon>Hydra</taxon>
    </lineage>
</organism>
<dbReference type="Proteomes" id="UP001652625">
    <property type="component" value="Chromosome 13"/>
</dbReference>
<protein>
    <submittedName>
        <fullName evidence="4">Uncharacterized protein LOC136090120</fullName>
    </submittedName>
</protein>
<keyword evidence="1" id="KW-0479">Metal-binding</keyword>
<evidence type="ECO:0000313" key="4">
    <source>
        <dbReference type="RefSeq" id="XP_065672301.1"/>
    </source>
</evidence>
<evidence type="ECO:0000259" key="2">
    <source>
        <dbReference type="PROSITE" id="PS50966"/>
    </source>
</evidence>
<name>A0ABM4DD17_HYDVU</name>
<keyword evidence="1" id="KW-0863">Zinc-finger</keyword>